<dbReference type="GO" id="GO:0008270">
    <property type="term" value="F:zinc ion binding"/>
    <property type="evidence" value="ECO:0007669"/>
    <property type="project" value="UniProtKB-KW"/>
</dbReference>
<evidence type="ECO:0000256" key="8">
    <source>
        <dbReference type="PROSITE-ProRule" id="PRU00175"/>
    </source>
</evidence>
<dbReference type="PROSITE" id="PS50089">
    <property type="entry name" value="ZF_RING_2"/>
    <property type="match status" value="1"/>
</dbReference>
<feature type="domain" description="RING-type" evidence="10">
    <location>
        <begin position="123"/>
        <end position="160"/>
    </location>
</feature>
<evidence type="ECO:0000256" key="4">
    <source>
        <dbReference type="ARBA" id="ARBA00022723"/>
    </source>
</evidence>
<name>A0A7N1A1A4_KALFE</name>
<keyword evidence="6" id="KW-0833">Ubl conjugation pathway</keyword>
<protein>
    <recommendedName>
        <fullName evidence="2">RING-type E3 ubiquitin transferase</fullName>
        <ecNumber evidence="2">2.3.2.27</ecNumber>
    </recommendedName>
</protein>
<proteinExistence type="predicted"/>
<keyword evidence="12" id="KW-1185">Reference proteome</keyword>
<dbReference type="Gramene" id="Kaladp0071s0100.1.v1.1">
    <property type="protein sequence ID" value="Kaladp0071s0100.1.v1.1.CDS.1"/>
    <property type="gene ID" value="Kaladp0071s0100.v1.1"/>
</dbReference>
<keyword evidence="5 8" id="KW-0863">Zinc-finger</keyword>
<evidence type="ECO:0000256" key="2">
    <source>
        <dbReference type="ARBA" id="ARBA00012483"/>
    </source>
</evidence>
<reference evidence="11" key="1">
    <citation type="submission" date="2021-01" db="UniProtKB">
        <authorList>
            <consortium name="EnsemblPlants"/>
        </authorList>
    </citation>
    <scope>IDENTIFICATION</scope>
</reference>
<dbReference type="FunFam" id="3.30.40.10:FF:000127">
    <property type="entry name" value="E3 ubiquitin-protein ligase RNF181"/>
    <property type="match status" value="1"/>
</dbReference>
<dbReference type="PANTHER" id="PTHR15710:SF132">
    <property type="entry name" value="E3 UBIQUITIN-PROTEIN LIGASE MPSR1"/>
    <property type="match status" value="1"/>
</dbReference>
<dbReference type="InterPro" id="IPR013083">
    <property type="entry name" value="Znf_RING/FYVE/PHD"/>
</dbReference>
<dbReference type="Pfam" id="PF13639">
    <property type="entry name" value="zf-RING_2"/>
    <property type="match status" value="1"/>
</dbReference>
<comment type="catalytic activity">
    <reaction evidence="1">
        <text>S-ubiquitinyl-[E2 ubiquitin-conjugating enzyme]-L-cysteine + [acceptor protein]-L-lysine = [E2 ubiquitin-conjugating enzyme]-L-cysteine + N(6)-ubiquitinyl-[acceptor protein]-L-lysine.</text>
        <dbReference type="EC" id="2.3.2.27"/>
    </reaction>
</comment>
<sequence length="218" mass="24214">MASVSGRQRSYAGRLVTDRNGHLVLHVPFFFHGRLPDRERTEERTEAANTADSESDGGPDDARVLLANPLFGRSIVLERVSDFVALFGDIMFQARPGQPPATKASIAALREVEIGDDEQDLECSICLEGMKVAKEMPCKHRFHSGCVDKWLRIHGSCPVCGYQMPRADEDGDIVRRVLERPVWVPFSITPVAAEPENSNHCPSQETEQPQTEDAQNSD</sequence>
<keyword evidence="7" id="KW-0862">Zinc</keyword>
<dbReference type="InterPro" id="IPR001841">
    <property type="entry name" value="Znf_RING"/>
</dbReference>
<dbReference type="EC" id="2.3.2.27" evidence="2"/>
<keyword evidence="3" id="KW-0808">Transferase</keyword>
<organism evidence="11 12">
    <name type="scientific">Kalanchoe fedtschenkoi</name>
    <name type="common">Lavender scallops</name>
    <name type="synonym">South American air plant</name>
    <dbReference type="NCBI Taxonomy" id="63787"/>
    <lineage>
        <taxon>Eukaryota</taxon>
        <taxon>Viridiplantae</taxon>
        <taxon>Streptophyta</taxon>
        <taxon>Embryophyta</taxon>
        <taxon>Tracheophyta</taxon>
        <taxon>Spermatophyta</taxon>
        <taxon>Magnoliopsida</taxon>
        <taxon>eudicotyledons</taxon>
        <taxon>Gunneridae</taxon>
        <taxon>Pentapetalae</taxon>
        <taxon>Saxifragales</taxon>
        <taxon>Crassulaceae</taxon>
        <taxon>Kalanchoe</taxon>
    </lineage>
</organism>
<dbReference type="GO" id="GO:0016567">
    <property type="term" value="P:protein ubiquitination"/>
    <property type="evidence" value="ECO:0007669"/>
    <property type="project" value="TreeGrafter"/>
</dbReference>
<evidence type="ECO:0000313" key="12">
    <source>
        <dbReference type="Proteomes" id="UP000594263"/>
    </source>
</evidence>
<dbReference type="PANTHER" id="PTHR15710">
    <property type="entry name" value="E3 UBIQUITIN-PROTEIN LIGASE PRAJA"/>
    <property type="match status" value="1"/>
</dbReference>
<dbReference type="AlphaFoldDB" id="A0A7N1A1A4"/>
<evidence type="ECO:0000256" key="3">
    <source>
        <dbReference type="ARBA" id="ARBA00022679"/>
    </source>
</evidence>
<evidence type="ECO:0000256" key="1">
    <source>
        <dbReference type="ARBA" id="ARBA00000900"/>
    </source>
</evidence>
<evidence type="ECO:0000256" key="7">
    <source>
        <dbReference type="ARBA" id="ARBA00022833"/>
    </source>
</evidence>
<feature type="compositionally biased region" description="Polar residues" evidence="9">
    <location>
        <begin position="196"/>
        <end position="218"/>
    </location>
</feature>
<accession>A0A7N1A1A4</accession>
<dbReference type="OMA" id="TGTHERF"/>
<dbReference type="GO" id="GO:0005737">
    <property type="term" value="C:cytoplasm"/>
    <property type="evidence" value="ECO:0007669"/>
    <property type="project" value="TreeGrafter"/>
</dbReference>
<keyword evidence="4" id="KW-0479">Metal-binding</keyword>
<feature type="region of interest" description="Disordered" evidence="9">
    <location>
        <begin position="193"/>
        <end position="218"/>
    </location>
</feature>
<dbReference type="Proteomes" id="UP000594263">
    <property type="component" value="Unplaced"/>
</dbReference>
<evidence type="ECO:0000256" key="5">
    <source>
        <dbReference type="ARBA" id="ARBA00022771"/>
    </source>
</evidence>
<evidence type="ECO:0000256" key="6">
    <source>
        <dbReference type="ARBA" id="ARBA00022786"/>
    </source>
</evidence>
<evidence type="ECO:0000313" key="11">
    <source>
        <dbReference type="EnsemblPlants" id="Kaladp0071s0100.1.v1.1.CDS.1"/>
    </source>
</evidence>
<evidence type="ECO:0000259" key="10">
    <source>
        <dbReference type="PROSITE" id="PS50089"/>
    </source>
</evidence>
<feature type="region of interest" description="Disordered" evidence="9">
    <location>
        <begin position="38"/>
        <end position="60"/>
    </location>
</feature>
<evidence type="ECO:0000256" key="9">
    <source>
        <dbReference type="SAM" id="MobiDB-lite"/>
    </source>
</evidence>
<dbReference type="GO" id="GO:0061630">
    <property type="term" value="F:ubiquitin protein ligase activity"/>
    <property type="evidence" value="ECO:0007669"/>
    <property type="project" value="UniProtKB-EC"/>
</dbReference>
<dbReference type="Gene3D" id="3.30.40.10">
    <property type="entry name" value="Zinc/RING finger domain, C3HC4 (zinc finger)"/>
    <property type="match status" value="1"/>
</dbReference>
<dbReference type="SUPFAM" id="SSF57850">
    <property type="entry name" value="RING/U-box"/>
    <property type="match status" value="1"/>
</dbReference>
<dbReference type="EnsemblPlants" id="Kaladp0071s0100.1.v1.1">
    <property type="protein sequence ID" value="Kaladp0071s0100.1.v1.1.CDS.1"/>
    <property type="gene ID" value="Kaladp0071s0100.v1.1"/>
</dbReference>
<dbReference type="SMART" id="SM00184">
    <property type="entry name" value="RING"/>
    <property type="match status" value="1"/>
</dbReference>